<dbReference type="CDD" id="cd00174">
    <property type="entry name" value="SH3"/>
    <property type="match status" value="1"/>
</dbReference>
<dbReference type="InterPro" id="IPR001452">
    <property type="entry name" value="SH3_domain"/>
</dbReference>
<gene>
    <name evidence="5" type="ORF">H696_04773</name>
</gene>
<feature type="domain" description="SH3" evidence="4">
    <location>
        <begin position="155"/>
        <end position="219"/>
    </location>
</feature>
<dbReference type="Pfam" id="PF07653">
    <property type="entry name" value="SH3_2"/>
    <property type="match status" value="1"/>
</dbReference>
<evidence type="ECO:0000313" key="5">
    <source>
        <dbReference type="EMBL" id="KCV68479.1"/>
    </source>
</evidence>
<sequence>MSALDQEVSRTLDQARASIERLWELGAIGKSELHAILEMLPDGPMSRTQVTEEYPSPGYSARQAAAASRPQRPSSMAVTRTYDTEQFPESIYSPSGTLGYSPAPKATSSAYQAGGGVVPMPVPGAGTWADSAYGSGMPMPPARGRAEIPPYHRPPVLFTAICQEDFGLYDTNAQSEYLPLRRGQPVEVTSTGNNQWWFGYTGDGRYGKFPSSIVNVPGTSTASPQQRGDMPMQQPTPGAPRSHSSNKTLDGAKRVGSRFANSAVGGFGLGLGQGIARSIFRF</sequence>
<dbReference type="Gene3D" id="2.30.30.40">
    <property type="entry name" value="SH3 Domains"/>
    <property type="match status" value="1"/>
</dbReference>
<dbReference type="PROSITE" id="PS50002">
    <property type="entry name" value="SH3"/>
    <property type="match status" value="1"/>
</dbReference>
<dbReference type="STRING" id="691883.A0A058Z2J6"/>
<evidence type="ECO:0000256" key="3">
    <source>
        <dbReference type="SAM" id="MobiDB-lite"/>
    </source>
</evidence>
<evidence type="ECO:0000256" key="2">
    <source>
        <dbReference type="PROSITE-ProRule" id="PRU00192"/>
    </source>
</evidence>
<dbReference type="GeneID" id="20529498"/>
<dbReference type="SUPFAM" id="SSF50044">
    <property type="entry name" value="SH3-domain"/>
    <property type="match status" value="1"/>
</dbReference>
<dbReference type="Proteomes" id="UP000030693">
    <property type="component" value="Unassembled WGS sequence"/>
</dbReference>
<evidence type="ECO:0000259" key="4">
    <source>
        <dbReference type="PROSITE" id="PS50002"/>
    </source>
</evidence>
<evidence type="ECO:0000313" key="6">
    <source>
        <dbReference type="Proteomes" id="UP000030693"/>
    </source>
</evidence>
<dbReference type="OrthoDB" id="10047268at2759"/>
<keyword evidence="1 2" id="KW-0728">SH3 domain</keyword>
<feature type="compositionally biased region" description="Low complexity" evidence="3">
    <location>
        <begin position="60"/>
        <end position="75"/>
    </location>
</feature>
<proteinExistence type="predicted"/>
<keyword evidence="6" id="KW-1185">Reference proteome</keyword>
<evidence type="ECO:0000256" key="1">
    <source>
        <dbReference type="ARBA" id="ARBA00022443"/>
    </source>
</evidence>
<dbReference type="InterPro" id="IPR036028">
    <property type="entry name" value="SH3-like_dom_sf"/>
</dbReference>
<dbReference type="AlphaFoldDB" id="A0A058Z2J6"/>
<organism evidence="5">
    <name type="scientific">Fonticula alba</name>
    <name type="common">Slime mold</name>
    <dbReference type="NCBI Taxonomy" id="691883"/>
    <lineage>
        <taxon>Eukaryota</taxon>
        <taxon>Rotosphaerida</taxon>
        <taxon>Fonticulaceae</taxon>
        <taxon>Fonticula</taxon>
    </lineage>
</organism>
<reference evidence="5" key="1">
    <citation type="submission" date="2013-04" db="EMBL/GenBank/DDBJ databases">
        <title>The Genome Sequence of Fonticula alba ATCC 38817.</title>
        <authorList>
            <consortium name="The Broad Institute Genomics Platform"/>
            <person name="Russ C."/>
            <person name="Cuomo C."/>
            <person name="Burger G."/>
            <person name="Gray M.W."/>
            <person name="Holland P.W.H."/>
            <person name="King N."/>
            <person name="Lang F.B.F."/>
            <person name="Roger A.J."/>
            <person name="Ruiz-Trillo I."/>
            <person name="Brown M."/>
            <person name="Walker B."/>
            <person name="Young S."/>
            <person name="Zeng Q."/>
            <person name="Gargeya S."/>
            <person name="Fitzgerald M."/>
            <person name="Haas B."/>
            <person name="Abouelleil A."/>
            <person name="Allen A.W."/>
            <person name="Alvarado L."/>
            <person name="Arachchi H.M."/>
            <person name="Berlin A.M."/>
            <person name="Chapman S.B."/>
            <person name="Gainer-Dewar J."/>
            <person name="Goldberg J."/>
            <person name="Griggs A."/>
            <person name="Gujja S."/>
            <person name="Hansen M."/>
            <person name="Howarth C."/>
            <person name="Imamovic A."/>
            <person name="Ireland A."/>
            <person name="Larimer J."/>
            <person name="McCowan C."/>
            <person name="Murphy C."/>
            <person name="Pearson M."/>
            <person name="Poon T.W."/>
            <person name="Priest M."/>
            <person name="Roberts A."/>
            <person name="Saif S."/>
            <person name="Shea T."/>
            <person name="Sisk P."/>
            <person name="Sykes S."/>
            <person name="Wortman J."/>
            <person name="Nusbaum C."/>
            <person name="Birren B."/>
        </authorList>
    </citation>
    <scope>NUCLEOTIDE SEQUENCE [LARGE SCALE GENOMIC DNA]</scope>
    <source>
        <strain evidence="5">ATCC 38817</strain>
    </source>
</reference>
<feature type="compositionally biased region" description="Polar residues" evidence="3">
    <location>
        <begin position="212"/>
        <end position="226"/>
    </location>
</feature>
<dbReference type="RefSeq" id="XP_009496911.1">
    <property type="nucleotide sequence ID" value="XM_009498636.1"/>
</dbReference>
<feature type="region of interest" description="Disordered" evidence="3">
    <location>
        <begin position="46"/>
        <end position="75"/>
    </location>
</feature>
<protein>
    <recommendedName>
        <fullName evidence="4">SH3 domain-containing protein</fullName>
    </recommendedName>
</protein>
<name>A0A058Z2J6_FONAL</name>
<feature type="region of interest" description="Disordered" evidence="3">
    <location>
        <begin position="211"/>
        <end position="250"/>
    </location>
</feature>
<dbReference type="EMBL" id="KB932208">
    <property type="protein sequence ID" value="KCV68479.1"/>
    <property type="molecule type" value="Genomic_DNA"/>
</dbReference>
<accession>A0A058Z2J6</accession>